<evidence type="ECO:0000313" key="1">
    <source>
        <dbReference type="EMBL" id="MBX68936.1"/>
    </source>
</evidence>
<dbReference type="EMBL" id="GGEC01088452">
    <property type="protein sequence ID" value="MBX68936.1"/>
    <property type="molecule type" value="Transcribed_RNA"/>
</dbReference>
<dbReference type="AlphaFoldDB" id="A0A2P2QPH4"/>
<sequence length="68" mass="7523">MAAVRMFPHANASSIHSLVLVFCTRKPMISLKIFRLKGTNEENNQQVGPVSAFVHCHIASILGCCFHI</sequence>
<accession>A0A2P2QPH4</accession>
<organism evidence="1">
    <name type="scientific">Rhizophora mucronata</name>
    <name type="common">Asiatic mangrove</name>
    <dbReference type="NCBI Taxonomy" id="61149"/>
    <lineage>
        <taxon>Eukaryota</taxon>
        <taxon>Viridiplantae</taxon>
        <taxon>Streptophyta</taxon>
        <taxon>Embryophyta</taxon>
        <taxon>Tracheophyta</taxon>
        <taxon>Spermatophyta</taxon>
        <taxon>Magnoliopsida</taxon>
        <taxon>eudicotyledons</taxon>
        <taxon>Gunneridae</taxon>
        <taxon>Pentapetalae</taxon>
        <taxon>rosids</taxon>
        <taxon>fabids</taxon>
        <taxon>Malpighiales</taxon>
        <taxon>Rhizophoraceae</taxon>
        <taxon>Rhizophora</taxon>
    </lineage>
</organism>
<proteinExistence type="predicted"/>
<protein>
    <submittedName>
        <fullName evidence="1">F-box family protein</fullName>
    </submittedName>
</protein>
<name>A0A2P2QPH4_RHIMU</name>
<reference evidence="1" key="1">
    <citation type="submission" date="2018-02" db="EMBL/GenBank/DDBJ databases">
        <title>Rhizophora mucronata_Transcriptome.</title>
        <authorList>
            <person name="Meera S.P."/>
            <person name="Sreeshan A."/>
            <person name="Augustine A."/>
        </authorList>
    </citation>
    <scope>NUCLEOTIDE SEQUENCE</scope>
    <source>
        <tissue evidence="1">Leaf</tissue>
    </source>
</reference>